<dbReference type="Pfam" id="PF08101">
    <property type="entry name" value="Msb1-Mug8_dom"/>
    <property type="match status" value="1"/>
</dbReference>
<feature type="compositionally biased region" description="Low complexity" evidence="1">
    <location>
        <begin position="1180"/>
        <end position="1199"/>
    </location>
</feature>
<feature type="region of interest" description="Disordered" evidence="1">
    <location>
        <begin position="665"/>
        <end position="699"/>
    </location>
</feature>
<evidence type="ECO:0000313" key="4">
    <source>
        <dbReference type="Proteomes" id="UP001063166"/>
    </source>
</evidence>
<feature type="region of interest" description="Disordered" evidence="1">
    <location>
        <begin position="1466"/>
        <end position="1537"/>
    </location>
</feature>
<dbReference type="OrthoDB" id="3362494at2759"/>
<feature type="compositionally biased region" description="Low complexity" evidence="1">
    <location>
        <begin position="1150"/>
        <end position="1170"/>
    </location>
</feature>
<proteinExistence type="predicted"/>
<name>A0A9P3PWJ3_LYOSH</name>
<feature type="compositionally biased region" description="Low complexity" evidence="1">
    <location>
        <begin position="861"/>
        <end position="878"/>
    </location>
</feature>
<organism evidence="3 4">
    <name type="scientific">Lyophyllum shimeji</name>
    <name type="common">Hon-shimeji</name>
    <name type="synonym">Tricholoma shimeji</name>
    <dbReference type="NCBI Taxonomy" id="47721"/>
    <lineage>
        <taxon>Eukaryota</taxon>
        <taxon>Fungi</taxon>
        <taxon>Dikarya</taxon>
        <taxon>Basidiomycota</taxon>
        <taxon>Agaricomycotina</taxon>
        <taxon>Agaricomycetes</taxon>
        <taxon>Agaricomycetidae</taxon>
        <taxon>Agaricales</taxon>
        <taxon>Tricholomatineae</taxon>
        <taxon>Lyophyllaceae</taxon>
        <taxon>Lyophyllum</taxon>
    </lineage>
</organism>
<reference evidence="3" key="1">
    <citation type="submission" date="2022-07" db="EMBL/GenBank/DDBJ databases">
        <title>The genome of Lyophyllum shimeji provides insight into the initial evolution of ectomycorrhizal fungal genome.</title>
        <authorList>
            <person name="Kobayashi Y."/>
            <person name="Shibata T."/>
            <person name="Hirakawa H."/>
            <person name="Shigenobu S."/>
            <person name="Nishiyama T."/>
            <person name="Yamada A."/>
            <person name="Hasebe M."/>
            <person name="Kawaguchi M."/>
        </authorList>
    </citation>
    <scope>NUCLEOTIDE SEQUENCE</scope>
    <source>
        <strain evidence="3">AT787</strain>
    </source>
</reference>
<accession>A0A9P3PWJ3</accession>
<sequence>MPSFLSKVFGRKKDDKESPRSPGQQSDSELLDGKFESVSPSATKFPEVVNEKVQGKEKDTGFTLFKSKSRPSSPEDTEKRQDVPHLSLNLPGLKDESASRALGVVFEADPEAQILLSDAAIGGRRLNPLETLILVRACSQAITARGLETLGIMHPHWYSASPEVQRKLISLFIQSLAPKTPITTLAPTSSAFVAAFESEISSTRSPHDVAAVLRWGLRHLQLEGNSFGKEESWYKTFFDAEGSSNYPANGFSTILGPTLPASHLELLTATLEIFSSLAAHAEANGISGSKLSKFFGLWLLTVQRTHEDDDWSTFYDRWERTGRMLEHLFLSRIRDEAAGSRMPTRLLELVKHYPYNKISSPEADLLPRPRFSTRRYDALFVRIETELAAAAERPTHHPLRLISDAFKAEIGADAGEYAALWETIRKAGTDDSNRSPGVYPGLSCIFADETLRFFALIPIDKEAKEPTSPAFNLIMPSSHRKSFSLDGLDKTAVSTTLATIGNGISKHTKPATDPTPTSAIGTDWTTFSTSGFFEDGTERTPLASTLMDKDMDMEVTVPKAPRPKPIVASLISGRKSLDTPRPAIKAEQRKPEDSPSKEPVKTVSRSTHVALIQLDEAFIDFWSDALLDPISSTWPAFIICKLKSTLTGMEVEGKRLEWLVIEQSFKRPPPPTPVSPETSTETSPDSARRARPSSPKSFVSDITLSSTLKRFSFFSSGRASMSSDRETKSKRKAGQGARVGEMGEILAEEDEGKENGKEQKERRTKGKVDLGTVRVRIPSPKSRKSTDVPRKSVDAPKKSFEEAASKSNGLAAAGLAAGATAVAAAVSSDAAETEEPASAAPAANGTAVENVTPAPSETHVAAEATPAEPETAAPAAPASHGSAKAVDTGLPAAESAQPIDKPQEPAQTHEIGTRGAAEHETAAEPEVHAEAVEPSPAPVAVPELAAEQESAPAAEPALQQAVDAEAPAESASTDVEEGLAAVEPSAEEVTAPAPVAEAAPEAVSTPSVPVETAVEPAPAAAAEPEVEIEAASPAVEEESTPAAAVEPEVVEVEAQPEAPAEDVAEPAPAAVVEPEVIAQEAPAEPVDPTPAAPETADAQVAPEAPVEDLAEPTPAAAVEPEVAPALVEETPEEPVEPTPAGLETPEVQADEPVSVAAEEEAAVAQPAPEVVAEEPEAEPEVPVVDEALEPALAAPVEPEVSNDTVEEPVAEVQASEPADAAEETPAAEVEVVEAGPASEISVEETAAQEPEASAAEPEVVEPEAPQAPAEEDHATPSALEVDEPAESEATPAAPEEPVDGQPSAEVPPAAEPPAAVEESAAEVVLEDDAAQTPAQVEEASVLEATSVVPEPEAAPEPAVEEEPAAAEEVAVIDKPAVEEPAAEAPAVEGPETEVAAELVEEDSADQGTPAVEIEPTVPAVEEAAPAAEEVAPVVEEEPGPVTEEAASSVEEAAPVVEENVGLAEEAAPAMEEEPVADEVPASTEQTSAGTETPTAGEAIASTADEAETMSPVAEELKEEDVEKTSVQNKSMTKLPPCSQLLPMRLRYTPQVELNPVYGTQH</sequence>
<feature type="compositionally biased region" description="Low complexity" evidence="1">
    <location>
        <begin position="1214"/>
        <end position="1268"/>
    </location>
</feature>
<dbReference type="EMBL" id="BRPK01000016">
    <property type="protein sequence ID" value="GLB44295.1"/>
    <property type="molecule type" value="Genomic_DNA"/>
</dbReference>
<feature type="compositionally biased region" description="Basic and acidic residues" evidence="1">
    <location>
        <begin position="916"/>
        <end position="931"/>
    </location>
</feature>
<dbReference type="Proteomes" id="UP001063166">
    <property type="component" value="Unassembled WGS sequence"/>
</dbReference>
<feature type="compositionally biased region" description="Basic and acidic residues" evidence="1">
    <location>
        <begin position="784"/>
        <end position="804"/>
    </location>
</feature>
<feature type="region of interest" description="Disordered" evidence="1">
    <location>
        <begin position="1077"/>
        <end position="1394"/>
    </location>
</feature>
<feature type="region of interest" description="Disordered" evidence="1">
    <location>
        <begin position="719"/>
        <end position="1046"/>
    </location>
</feature>
<feature type="compositionally biased region" description="Low complexity" evidence="1">
    <location>
        <begin position="805"/>
        <end position="843"/>
    </location>
</feature>
<dbReference type="InterPro" id="IPR008936">
    <property type="entry name" value="Rho_GTPase_activation_prot"/>
</dbReference>
<comment type="caution">
    <text evidence="3">The sequence shown here is derived from an EMBL/GenBank/DDBJ whole genome shotgun (WGS) entry which is preliminary data.</text>
</comment>
<feature type="domain" description="Meiotically up-regulated protein Msb1/Mug8" evidence="2">
    <location>
        <begin position="133"/>
        <end position="355"/>
    </location>
</feature>
<feature type="compositionally biased region" description="Low complexity" evidence="1">
    <location>
        <begin position="980"/>
        <end position="1046"/>
    </location>
</feature>
<feature type="region of interest" description="Disordered" evidence="1">
    <location>
        <begin position="1422"/>
        <end position="1453"/>
    </location>
</feature>
<dbReference type="InterPro" id="IPR012965">
    <property type="entry name" value="Msb1/Mug8_dom"/>
</dbReference>
<dbReference type="PANTHER" id="PTHR28093">
    <property type="entry name" value="MORPHOGENESIS-RELATED PROTEIN MSB1"/>
    <property type="match status" value="1"/>
</dbReference>
<gene>
    <name evidence="3" type="ORF">LshimejAT787_1602250</name>
</gene>
<feature type="region of interest" description="Disordered" evidence="1">
    <location>
        <begin position="1"/>
        <end position="90"/>
    </location>
</feature>
<feature type="compositionally biased region" description="Basic and acidic residues" evidence="1">
    <location>
        <begin position="584"/>
        <end position="600"/>
    </location>
</feature>
<feature type="compositionally biased region" description="Low complexity" evidence="1">
    <location>
        <begin position="932"/>
        <end position="961"/>
    </location>
</feature>
<dbReference type="Gene3D" id="1.10.555.10">
    <property type="entry name" value="Rho GTPase activation protein"/>
    <property type="match status" value="1"/>
</dbReference>
<feature type="compositionally biased region" description="Polar residues" evidence="1">
    <location>
        <begin position="1482"/>
        <end position="1493"/>
    </location>
</feature>
<feature type="compositionally biased region" description="Low complexity" evidence="1">
    <location>
        <begin position="1378"/>
        <end position="1394"/>
    </location>
</feature>
<keyword evidence="4" id="KW-1185">Reference proteome</keyword>
<dbReference type="InterPro" id="IPR037508">
    <property type="entry name" value="Msb1/Mug8"/>
</dbReference>
<evidence type="ECO:0000256" key="1">
    <source>
        <dbReference type="SAM" id="MobiDB-lite"/>
    </source>
</evidence>
<feature type="region of interest" description="Disordered" evidence="1">
    <location>
        <begin position="577"/>
        <end position="605"/>
    </location>
</feature>
<feature type="compositionally biased region" description="Low complexity" evidence="1">
    <location>
        <begin position="1111"/>
        <end position="1128"/>
    </location>
</feature>
<evidence type="ECO:0000259" key="2">
    <source>
        <dbReference type="Pfam" id="PF08101"/>
    </source>
</evidence>
<feature type="compositionally biased region" description="Low complexity" evidence="1">
    <location>
        <begin position="1347"/>
        <end position="1357"/>
    </location>
</feature>
<feature type="compositionally biased region" description="Low complexity" evidence="1">
    <location>
        <begin position="1302"/>
        <end position="1323"/>
    </location>
</feature>
<dbReference type="PANTHER" id="PTHR28093:SF1">
    <property type="entry name" value="MORPHOGENESIS-RELATED PROTEIN MSB1"/>
    <property type="match status" value="1"/>
</dbReference>
<evidence type="ECO:0000313" key="3">
    <source>
        <dbReference type="EMBL" id="GLB44295.1"/>
    </source>
</evidence>
<feature type="compositionally biased region" description="Low complexity" evidence="1">
    <location>
        <begin position="675"/>
        <end position="685"/>
    </location>
</feature>
<protein>
    <recommendedName>
        <fullName evidence="2">Meiotically up-regulated protein Msb1/Mug8 domain-containing protein</fullName>
    </recommendedName>
</protein>
<feature type="compositionally biased region" description="Basic and acidic residues" evidence="1">
    <location>
        <begin position="49"/>
        <end position="60"/>
    </location>
</feature>